<name>R7TAQ2_CAPTE</name>
<proteinExistence type="predicted"/>
<dbReference type="OMA" id="HESDIYL"/>
<dbReference type="EMBL" id="KB310768">
    <property type="protein sequence ID" value="ELT90784.1"/>
    <property type="molecule type" value="Genomic_DNA"/>
</dbReference>
<dbReference type="HOGENOM" id="CLU_1582539_0_0_1"/>
<feature type="non-terminal residue" evidence="1">
    <location>
        <position position="1"/>
    </location>
</feature>
<dbReference type="PANTHER" id="PTHR13333">
    <property type="entry name" value="M-AAA PROTEASE-INTERACTING PROTEIN 1, MITOCHONDRIAL"/>
    <property type="match status" value="1"/>
</dbReference>
<dbReference type="FunCoup" id="R7TAQ2">
    <property type="interactions" value="967"/>
</dbReference>
<dbReference type="GO" id="GO:0005743">
    <property type="term" value="C:mitochondrial inner membrane"/>
    <property type="evidence" value="ECO:0007669"/>
    <property type="project" value="TreeGrafter"/>
</dbReference>
<dbReference type="STRING" id="283909.R7TAQ2"/>
<dbReference type="OrthoDB" id="7249367at2759"/>
<dbReference type="GO" id="GO:0043022">
    <property type="term" value="F:ribosome binding"/>
    <property type="evidence" value="ECO:0007669"/>
    <property type="project" value="TreeGrafter"/>
</dbReference>
<dbReference type="PANTHER" id="PTHR13333:SF5">
    <property type="entry name" value="M-AAA PROTEASE-INTERACTING PROTEIN 1, MITOCHONDRIAL"/>
    <property type="match status" value="1"/>
</dbReference>
<evidence type="ECO:0000313" key="3">
    <source>
        <dbReference type="Proteomes" id="UP000014760"/>
    </source>
</evidence>
<dbReference type="GO" id="GO:0032979">
    <property type="term" value="P:protein insertion into mitochondrial inner membrane from matrix"/>
    <property type="evidence" value="ECO:0007669"/>
    <property type="project" value="TreeGrafter"/>
</dbReference>
<sequence>SPVVFIRNMMFNVLIRGYFDPDYSLPEFKAGAVHSVCHVSQLLANGQFDDMEGLVTNEVITKLRHRHMDLNENQLNWLSVHPRDCISKRCQIGVILIGEQRFVEITVAVHGIHGFRMYEQAASMGKVEGHPPLNWKNHFQCNYRFIRDYTKGEHDSWTINRLNHFVLIK</sequence>
<dbReference type="EMBL" id="AMQN01003022">
    <property type="status" value="NOT_ANNOTATED_CDS"/>
    <property type="molecule type" value="Genomic_DNA"/>
</dbReference>
<evidence type="ECO:0000313" key="1">
    <source>
        <dbReference type="EMBL" id="ELT90784.1"/>
    </source>
</evidence>
<accession>R7TAQ2</accession>
<reference evidence="2" key="3">
    <citation type="submission" date="2015-06" db="UniProtKB">
        <authorList>
            <consortium name="EnsemblMetazoa"/>
        </authorList>
    </citation>
    <scope>IDENTIFICATION</scope>
</reference>
<reference evidence="1 3" key="2">
    <citation type="journal article" date="2013" name="Nature">
        <title>Insights into bilaterian evolution from three spiralian genomes.</title>
        <authorList>
            <person name="Simakov O."/>
            <person name="Marletaz F."/>
            <person name="Cho S.J."/>
            <person name="Edsinger-Gonzales E."/>
            <person name="Havlak P."/>
            <person name="Hellsten U."/>
            <person name="Kuo D.H."/>
            <person name="Larsson T."/>
            <person name="Lv J."/>
            <person name="Arendt D."/>
            <person name="Savage R."/>
            <person name="Osoegawa K."/>
            <person name="de Jong P."/>
            <person name="Grimwood J."/>
            <person name="Chapman J.A."/>
            <person name="Shapiro H."/>
            <person name="Aerts A."/>
            <person name="Otillar R.P."/>
            <person name="Terry A.Y."/>
            <person name="Boore J.L."/>
            <person name="Grigoriev I.V."/>
            <person name="Lindberg D.R."/>
            <person name="Seaver E.C."/>
            <person name="Weisblat D.A."/>
            <person name="Putnam N.H."/>
            <person name="Rokhsar D.S."/>
        </authorList>
    </citation>
    <scope>NUCLEOTIDE SEQUENCE</scope>
    <source>
        <strain evidence="1 3">I ESC-2004</strain>
    </source>
</reference>
<gene>
    <name evidence="1" type="ORF">CAPTEDRAFT_86444</name>
</gene>
<dbReference type="AlphaFoldDB" id="R7TAQ2"/>
<dbReference type="Proteomes" id="UP000014760">
    <property type="component" value="Unassembled WGS sequence"/>
</dbReference>
<feature type="non-terminal residue" evidence="1">
    <location>
        <position position="169"/>
    </location>
</feature>
<protein>
    <submittedName>
        <fullName evidence="1 2">Uncharacterized protein</fullName>
    </submittedName>
</protein>
<dbReference type="EnsemblMetazoa" id="CapteT86444">
    <property type="protein sequence ID" value="CapteP86444"/>
    <property type="gene ID" value="CapteG86444"/>
</dbReference>
<reference evidence="3" key="1">
    <citation type="submission" date="2012-12" db="EMBL/GenBank/DDBJ databases">
        <authorList>
            <person name="Hellsten U."/>
            <person name="Grimwood J."/>
            <person name="Chapman J.A."/>
            <person name="Shapiro H."/>
            <person name="Aerts A."/>
            <person name="Otillar R.P."/>
            <person name="Terry A.Y."/>
            <person name="Boore J.L."/>
            <person name="Simakov O."/>
            <person name="Marletaz F."/>
            <person name="Cho S.-J."/>
            <person name="Edsinger-Gonzales E."/>
            <person name="Havlak P."/>
            <person name="Kuo D.-H."/>
            <person name="Larsson T."/>
            <person name="Lv J."/>
            <person name="Arendt D."/>
            <person name="Savage R."/>
            <person name="Osoegawa K."/>
            <person name="de Jong P."/>
            <person name="Lindberg D.R."/>
            <person name="Seaver E.C."/>
            <person name="Weisblat D.A."/>
            <person name="Putnam N.H."/>
            <person name="Grigoriev I.V."/>
            <person name="Rokhsar D.S."/>
        </authorList>
    </citation>
    <scope>NUCLEOTIDE SEQUENCE</scope>
    <source>
        <strain evidence="3">I ESC-2004</strain>
    </source>
</reference>
<organism evidence="1">
    <name type="scientific">Capitella teleta</name>
    <name type="common">Polychaete worm</name>
    <dbReference type="NCBI Taxonomy" id="283909"/>
    <lineage>
        <taxon>Eukaryota</taxon>
        <taxon>Metazoa</taxon>
        <taxon>Spiralia</taxon>
        <taxon>Lophotrochozoa</taxon>
        <taxon>Annelida</taxon>
        <taxon>Polychaeta</taxon>
        <taxon>Sedentaria</taxon>
        <taxon>Scolecida</taxon>
        <taxon>Capitellidae</taxon>
        <taxon>Capitella</taxon>
    </lineage>
</organism>
<evidence type="ECO:0000313" key="2">
    <source>
        <dbReference type="EnsemblMetazoa" id="CapteP86444"/>
    </source>
</evidence>
<keyword evidence="3" id="KW-1185">Reference proteome</keyword>